<protein>
    <recommendedName>
        <fullName evidence="5">Tetratricopeptide repeat protein</fullName>
    </recommendedName>
</protein>
<keyword evidence="2" id="KW-0812">Transmembrane</keyword>
<evidence type="ECO:0000313" key="4">
    <source>
        <dbReference type="Proteomes" id="UP000322887"/>
    </source>
</evidence>
<evidence type="ECO:0000313" key="3">
    <source>
        <dbReference type="EMBL" id="QEG14290.1"/>
    </source>
</evidence>
<proteinExistence type="predicted"/>
<feature type="repeat" description="TPR" evidence="1">
    <location>
        <begin position="750"/>
        <end position="783"/>
    </location>
</feature>
<evidence type="ECO:0000256" key="2">
    <source>
        <dbReference type="SAM" id="Phobius"/>
    </source>
</evidence>
<dbReference type="Gene3D" id="1.25.40.10">
    <property type="entry name" value="Tetratricopeptide repeat domain"/>
    <property type="match status" value="2"/>
</dbReference>
<reference evidence="3 4" key="1">
    <citation type="submission" date="2019-08" db="EMBL/GenBank/DDBJ databases">
        <title>Deep-cultivation of Planctomycetes and their phenomic and genomic characterization uncovers novel biology.</title>
        <authorList>
            <person name="Wiegand S."/>
            <person name="Jogler M."/>
            <person name="Boedeker C."/>
            <person name="Pinto D."/>
            <person name="Vollmers J."/>
            <person name="Rivas-Marin E."/>
            <person name="Kohn T."/>
            <person name="Peeters S.H."/>
            <person name="Heuer A."/>
            <person name="Rast P."/>
            <person name="Oberbeckmann S."/>
            <person name="Bunk B."/>
            <person name="Jeske O."/>
            <person name="Meyerdierks A."/>
            <person name="Storesund J.E."/>
            <person name="Kallscheuer N."/>
            <person name="Luecker S."/>
            <person name="Lage O.M."/>
            <person name="Pohl T."/>
            <person name="Merkel B.J."/>
            <person name="Hornburger P."/>
            <person name="Mueller R.-W."/>
            <person name="Bruemmer F."/>
            <person name="Labrenz M."/>
            <person name="Spormann A.M."/>
            <person name="Op den Camp H."/>
            <person name="Overmann J."/>
            <person name="Amann R."/>
            <person name="Jetten M.S.M."/>
            <person name="Mascher T."/>
            <person name="Medema M.H."/>
            <person name="Devos D.P."/>
            <person name="Kaster A.-K."/>
            <person name="Ovreas L."/>
            <person name="Rohde M."/>
            <person name="Galperin M.Y."/>
            <person name="Jogler C."/>
        </authorList>
    </citation>
    <scope>NUCLEOTIDE SEQUENCE [LARGE SCALE GENOMIC DNA]</scope>
    <source>
        <strain evidence="3 4">DSM 8797</strain>
    </source>
</reference>
<dbReference type="SUPFAM" id="SSF48452">
    <property type="entry name" value="TPR-like"/>
    <property type="match status" value="2"/>
</dbReference>
<accession>A0ABX5YF90</accession>
<evidence type="ECO:0008006" key="5">
    <source>
        <dbReference type="Google" id="ProtNLM"/>
    </source>
</evidence>
<dbReference type="PROSITE" id="PS50005">
    <property type="entry name" value="TPR"/>
    <property type="match status" value="1"/>
</dbReference>
<feature type="transmembrane region" description="Helical" evidence="2">
    <location>
        <begin position="21"/>
        <end position="39"/>
    </location>
</feature>
<evidence type="ECO:0000256" key="1">
    <source>
        <dbReference type="PROSITE-ProRule" id="PRU00339"/>
    </source>
</evidence>
<gene>
    <name evidence="3" type="ORF">GmarT_01230</name>
</gene>
<keyword evidence="4" id="KW-1185">Reference proteome</keyword>
<keyword evidence="2" id="KW-1133">Transmembrane helix</keyword>
<dbReference type="InterPro" id="IPR011990">
    <property type="entry name" value="TPR-like_helical_dom_sf"/>
</dbReference>
<keyword evidence="2" id="KW-0472">Membrane</keyword>
<dbReference type="InterPro" id="IPR019734">
    <property type="entry name" value="TPR_rpt"/>
</dbReference>
<keyword evidence="1" id="KW-0802">TPR repeat</keyword>
<name>A0ABX5YF90_9PLAN</name>
<sequence>MVCCSPHSEYSKTVTAYGRSVWWIRVCLLALVIFTPAISSADDPTHSYFEGLRQRHLFGIAEGYCLNRLAQPRITDTERARYTLELIRTLAAHAMSTQGQEQEELWKRAEETIAEFSQEHSDWSDTNVFEAERARIAALKAEILYWQVKADPQNQTLRESAIRELTQAITRLIQAETRLSQLLKKSGAFKKFTVLKAATIRDTLLDFQLLIAQTEMKRGDLYEANSPQRKAAVDAAEKWLEPLSRRATTLQLTWLSKLALIQCERIDGDTAGAARGIQALLKEKPPAYLNEPLFVESMHILLQEGKAQQAASQIIQYRQDHGSISSELGYLEITALIQLRKIALEKKQEALAAEIWQQVETRSNFLKQMQPGYWSQRAWMLVDQQHQVDQYGSQLSQSLKQAQLLYAQGKIEQAIEAYSKTAQQATDEGKGDLAFELAFTSASLQLQAKQYQEAAKVFQSLSRKYSTAPRAADAGLLAAWCLGQLYTQSRTKSRRLAYTTALEEVQKQFPGSKSDFEAGWMLARLEEARLQYSKALVLYAEVPENHPRAADAHLGIARCYEQILQRLTSLGKSTKAWRQEAIDVLEKYLASFPDESDPLILQSQADIALRLTQIYLNDSPPSYEKASRLLELIISSATRSITELKRNNEHTETSVAQTAKVIQRWNDISNQARRLEIITLAGQGNPTAARSLVETLENAGTNELLAVLNGVSQINLDLSAETRYELGLLQLRSAEKLISRRDELTPPQRQQLDLCLAEAYMATNQHIRALEYYQELLKQSPRDSALVKQVATLLERCGTKACLREAAQKWRQLESAEKPGSIPWLDARLHLIQTTFGSGNEAEAKKLLGVTKLLYPDLGNQELKQRFQELQQRIQK</sequence>
<dbReference type="EMBL" id="CP042910">
    <property type="protein sequence ID" value="QEG14290.1"/>
    <property type="molecule type" value="Genomic_DNA"/>
</dbReference>
<organism evidence="3 4">
    <name type="scientific">Gimesia maris</name>
    <dbReference type="NCBI Taxonomy" id="122"/>
    <lineage>
        <taxon>Bacteria</taxon>
        <taxon>Pseudomonadati</taxon>
        <taxon>Planctomycetota</taxon>
        <taxon>Planctomycetia</taxon>
        <taxon>Planctomycetales</taxon>
        <taxon>Planctomycetaceae</taxon>
        <taxon>Gimesia</taxon>
    </lineage>
</organism>
<dbReference type="Proteomes" id="UP000322887">
    <property type="component" value="Chromosome"/>
</dbReference>